<evidence type="ECO:0000256" key="1">
    <source>
        <dbReference type="SAM" id="MobiDB-lite"/>
    </source>
</evidence>
<evidence type="ECO:0000313" key="2">
    <source>
        <dbReference type="EMBL" id="CAK8696788.1"/>
    </source>
</evidence>
<dbReference type="Proteomes" id="UP001642483">
    <property type="component" value="Unassembled WGS sequence"/>
</dbReference>
<name>A0ABP0GYF6_CLALP</name>
<proteinExistence type="predicted"/>
<dbReference type="EMBL" id="CAWYQH010000163">
    <property type="protein sequence ID" value="CAK8696788.1"/>
    <property type="molecule type" value="Genomic_DNA"/>
</dbReference>
<accession>A0ABP0GYF6</accession>
<protein>
    <submittedName>
        <fullName evidence="2">Uncharacterized protein</fullName>
    </submittedName>
</protein>
<evidence type="ECO:0000313" key="3">
    <source>
        <dbReference type="Proteomes" id="UP001642483"/>
    </source>
</evidence>
<feature type="region of interest" description="Disordered" evidence="1">
    <location>
        <begin position="70"/>
        <end position="90"/>
    </location>
</feature>
<sequence>MRAQRQSYAANRNEIRMQLYKQERRKKFTKNEEGDERQRKTPRWYMQMKLTVHKNKVMQIMKHRVVWVSAKSSREEEAGGTSSEGPEEDG</sequence>
<reference evidence="2 3" key="1">
    <citation type="submission" date="2024-02" db="EMBL/GenBank/DDBJ databases">
        <authorList>
            <person name="Daric V."/>
            <person name="Darras S."/>
        </authorList>
    </citation>
    <scope>NUCLEOTIDE SEQUENCE [LARGE SCALE GENOMIC DNA]</scope>
</reference>
<keyword evidence="3" id="KW-1185">Reference proteome</keyword>
<comment type="caution">
    <text evidence="2">The sequence shown here is derived from an EMBL/GenBank/DDBJ whole genome shotgun (WGS) entry which is preliminary data.</text>
</comment>
<gene>
    <name evidence="2" type="ORF">CVLEPA_LOCUS30107</name>
</gene>
<organism evidence="2 3">
    <name type="scientific">Clavelina lepadiformis</name>
    <name type="common">Light-bulb sea squirt</name>
    <name type="synonym">Ascidia lepadiformis</name>
    <dbReference type="NCBI Taxonomy" id="159417"/>
    <lineage>
        <taxon>Eukaryota</taxon>
        <taxon>Metazoa</taxon>
        <taxon>Chordata</taxon>
        <taxon>Tunicata</taxon>
        <taxon>Ascidiacea</taxon>
        <taxon>Aplousobranchia</taxon>
        <taxon>Clavelinidae</taxon>
        <taxon>Clavelina</taxon>
    </lineage>
</organism>